<sequence length="399" mass="43038">MPVLALTRPPVPLIHYTSPSPIHSTSAYSASSHPTLTPELRAHLIKSNKKVEQVLGVTPHLVSRPISSKSKSCDTPRPLPIGKASEEQGKEGKGAHKRTKSDECRKEGGMRKRRHTLFGSKSSSSSSDDSAVPPVPPIPSLPSVLNIGSNANAMSSTTSLLRIESTTSSNTSSSSSTPPSSAGAGDILRQPPPRRSSHRHRPPPLNLKENTRPAPSSHVRSASSPVPLSASASKEKDGALSPPLSSSLPNSPFLPSTPLSPAPENVISDHQRRLTKLARLQRRFGENVPLDLVFAKDMTNPSSKRYSYGLPPLAPPTLPLPPLPSQDGRTSSSRTSNESRSRSSSDRRDRSRDASRSIERSRERNAAEGVEIQWKGVVTTVDDSTRRRKVMNALRELKA</sequence>
<accession>A0A164NET2</accession>
<name>A0A164NET2_9AGAM</name>
<gene>
    <name evidence="2" type="ORF">SISNIDRAFT_460708</name>
</gene>
<feature type="compositionally biased region" description="Low complexity" evidence="1">
    <location>
        <begin position="240"/>
        <end position="259"/>
    </location>
</feature>
<dbReference type="OrthoDB" id="3215907at2759"/>
<dbReference type="Proteomes" id="UP000076722">
    <property type="component" value="Unassembled WGS sequence"/>
</dbReference>
<dbReference type="AlphaFoldDB" id="A0A164NET2"/>
<feature type="compositionally biased region" description="Low complexity" evidence="1">
    <location>
        <begin position="120"/>
        <end position="132"/>
    </location>
</feature>
<feature type="compositionally biased region" description="Basic and acidic residues" evidence="1">
    <location>
        <begin position="337"/>
        <end position="366"/>
    </location>
</feature>
<feature type="region of interest" description="Disordered" evidence="1">
    <location>
        <begin position="62"/>
        <end position="270"/>
    </location>
</feature>
<feature type="compositionally biased region" description="Low complexity" evidence="1">
    <location>
        <begin position="165"/>
        <end position="181"/>
    </location>
</feature>
<evidence type="ECO:0000313" key="2">
    <source>
        <dbReference type="EMBL" id="KZS87638.1"/>
    </source>
</evidence>
<protein>
    <submittedName>
        <fullName evidence="2">Uncharacterized protein</fullName>
    </submittedName>
</protein>
<proteinExistence type="predicted"/>
<feature type="region of interest" description="Disordered" evidence="1">
    <location>
        <begin position="305"/>
        <end position="371"/>
    </location>
</feature>
<feature type="compositionally biased region" description="Pro residues" evidence="1">
    <location>
        <begin position="312"/>
        <end position="324"/>
    </location>
</feature>
<organism evidence="2 3">
    <name type="scientific">Sistotremastrum niveocremeum HHB9708</name>
    <dbReference type="NCBI Taxonomy" id="1314777"/>
    <lineage>
        <taxon>Eukaryota</taxon>
        <taxon>Fungi</taxon>
        <taxon>Dikarya</taxon>
        <taxon>Basidiomycota</taxon>
        <taxon>Agaricomycotina</taxon>
        <taxon>Agaricomycetes</taxon>
        <taxon>Sistotremastrales</taxon>
        <taxon>Sistotremastraceae</taxon>
        <taxon>Sertulicium</taxon>
        <taxon>Sertulicium niveocremeum</taxon>
    </lineage>
</organism>
<evidence type="ECO:0000256" key="1">
    <source>
        <dbReference type="SAM" id="MobiDB-lite"/>
    </source>
</evidence>
<feature type="compositionally biased region" description="Basic and acidic residues" evidence="1">
    <location>
        <begin position="84"/>
        <end position="110"/>
    </location>
</feature>
<feature type="compositionally biased region" description="Polar residues" evidence="1">
    <location>
        <begin position="146"/>
        <end position="160"/>
    </location>
</feature>
<dbReference type="EMBL" id="KV419446">
    <property type="protein sequence ID" value="KZS87638.1"/>
    <property type="molecule type" value="Genomic_DNA"/>
</dbReference>
<feature type="compositionally biased region" description="Low complexity" evidence="1">
    <location>
        <begin position="221"/>
        <end position="232"/>
    </location>
</feature>
<keyword evidence="3" id="KW-1185">Reference proteome</keyword>
<evidence type="ECO:0000313" key="3">
    <source>
        <dbReference type="Proteomes" id="UP000076722"/>
    </source>
</evidence>
<reference evidence="2 3" key="1">
    <citation type="journal article" date="2016" name="Mol. Biol. Evol.">
        <title>Comparative Genomics of Early-Diverging Mushroom-Forming Fungi Provides Insights into the Origins of Lignocellulose Decay Capabilities.</title>
        <authorList>
            <person name="Nagy L.G."/>
            <person name="Riley R."/>
            <person name="Tritt A."/>
            <person name="Adam C."/>
            <person name="Daum C."/>
            <person name="Floudas D."/>
            <person name="Sun H."/>
            <person name="Yadav J.S."/>
            <person name="Pangilinan J."/>
            <person name="Larsson K.H."/>
            <person name="Matsuura K."/>
            <person name="Barry K."/>
            <person name="Labutti K."/>
            <person name="Kuo R."/>
            <person name="Ohm R.A."/>
            <person name="Bhattacharya S.S."/>
            <person name="Shirouzu T."/>
            <person name="Yoshinaga Y."/>
            <person name="Martin F.M."/>
            <person name="Grigoriev I.V."/>
            <person name="Hibbett D.S."/>
        </authorList>
    </citation>
    <scope>NUCLEOTIDE SEQUENCE [LARGE SCALE GENOMIC DNA]</scope>
    <source>
        <strain evidence="2 3">HHB9708</strain>
    </source>
</reference>